<sequence>MTNPIKISNNLKNLENDQKREEEIMRDVLLLLENLIYREEITVKLILNCLYEIGSVNLINQRFQSQTLKGTLRLMSNLPKPVFRIIAWRWFKKNCPRLIAKWLQGQIAFKVVEKSKTPVIVENQAPTLNSLPQSQYQIQEVKLLRSQVKVLTGVLVSIITIFGGSFIWLSYSLERSHLQTVEELQTQVKTLEASINKR</sequence>
<dbReference type="EMBL" id="CP124543">
    <property type="protein sequence ID" value="WGV24525.1"/>
    <property type="molecule type" value="Genomic_DNA"/>
</dbReference>
<dbReference type="RefSeq" id="WP_281481846.1">
    <property type="nucleotide sequence ID" value="NZ_CP124543.1"/>
</dbReference>
<protein>
    <submittedName>
        <fullName evidence="2">Uncharacterized protein</fullName>
    </submittedName>
</protein>
<keyword evidence="1" id="KW-1133">Transmembrane helix</keyword>
<keyword evidence="1" id="KW-0472">Membrane</keyword>
<dbReference type="Proteomes" id="UP001223520">
    <property type="component" value="Chromosome"/>
</dbReference>
<evidence type="ECO:0000256" key="1">
    <source>
        <dbReference type="SAM" id="Phobius"/>
    </source>
</evidence>
<name>A0AAJ6P8B8_9CYAN</name>
<keyword evidence="3" id="KW-1185">Reference proteome</keyword>
<evidence type="ECO:0000313" key="3">
    <source>
        <dbReference type="Proteomes" id="UP001223520"/>
    </source>
</evidence>
<accession>A0AAJ6P8B8</accession>
<dbReference type="AlphaFoldDB" id="A0AAJ6P8B8"/>
<reference evidence="2 3" key="1">
    <citation type="journal article" date="2023" name="Limnol Oceanogr Lett">
        <title>Environmental adaptations by the intertidal Antarctic cyanobacterium Halotia branconii CENA392 as revealed using long-read genome sequencing.</title>
        <authorList>
            <person name="Dextro R.B."/>
            <person name="Delbaje E."/>
            <person name="Freitas P.N.N."/>
            <person name="Geraldes V."/>
            <person name="Pinto E."/>
            <person name="Long P.F."/>
            <person name="Fiore M.F."/>
        </authorList>
    </citation>
    <scope>NUCLEOTIDE SEQUENCE [LARGE SCALE GENOMIC DNA]</scope>
    <source>
        <strain evidence="2 3">CENA392</strain>
    </source>
</reference>
<keyword evidence="1" id="KW-0812">Transmembrane</keyword>
<gene>
    <name evidence="2" type="ORF">QI031_22525</name>
</gene>
<feature type="transmembrane region" description="Helical" evidence="1">
    <location>
        <begin position="150"/>
        <end position="171"/>
    </location>
</feature>
<organism evidence="2 3">
    <name type="scientific">Halotia branconii CENA392</name>
    <dbReference type="NCBI Taxonomy" id="1539056"/>
    <lineage>
        <taxon>Bacteria</taxon>
        <taxon>Bacillati</taxon>
        <taxon>Cyanobacteriota</taxon>
        <taxon>Cyanophyceae</taxon>
        <taxon>Nostocales</taxon>
        <taxon>Nodulariaceae</taxon>
        <taxon>Halotia</taxon>
    </lineage>
</organism>
<dbReference type="KEGG" id="hbq:QI031_22525"/>
<proteinExistence type="predicted"/>
<evidence type="ECO:0000313" key="2">
    <source>
        <dbReference type="EMBL" id="WGV24525.1"/>
    </source>
</evidence>